<dbReference type="PANTHER" id="PTHR36710">
    <property type="entry name" value="PECTINESTERASE INHIBITOR-LIKE"/>
    <property type="match status" value="1"/>
</dbReference>
<dbReference type="InterPro" id="IPR006501">
    <property type="entry name" value="Pectinesterase_inhib_dom"/>
</dbReference>
<feature type="domain" description="Pectinesterase inhibitor" evidence="5">
    <location>
        <begin position="30"/>
        <end position="176"/>
    </location>
</feature>
<dbReference type="FunFam" id="1.20.140.40:FF:000008">
    <property type="entry name" value="Invertase/pectin methylesterase inhibitor family protein"/>
    <property type="match status" value="1"/>
</dbReference>
<dbReference type="SMART" id="SM00856">
    <property type="entry name" value="PMEI"/>
    <property type="match status" value="1"/>
</dbReference>
<proteinExistence type="inferred from homology"/>
<dbReference type="Proteomes" id="UP000595140">
    <property type="component" value="Unassembled WGS sequence"/>
</dbReference>
<dbReference type="Gene3D" id="1.20.140.40">
    <property type="entry name" value="Invertase/pectin methylesterase inhibitor family protein"/>
    <property type="match status" value="1"/>
</dbReference>
<accession>A0A484KDG2</accession>
<dbReference type="OrthoDB" id="764172at2759"/>
<reference evidence="6 7" key="1">
    <citation type="submission" date="2018-04" db="EMBL/GenBank/DDBJ databases">
        <authorList>
            <person name="Vogel A."/>
        </authorList>
    </citation>
    <scope>NUCLEOTIDE SEQUENCE [LARGE SCALE GENOMIC DNA]</scope>
</reference>
<dbReference type="PANTHER" id="PTHR36710:SF4">
    <property type="entry name" value="PLANT INVERTASE_PECTIN METHYLESTERASE INHIBITOR SUPERFAMILY PROTEIN"/>
    <property type="match status" value="1"/>
</dbReference>
<dbReference type="GO" id="GO:0046910">
    <property type="term" value="F:pectinesterase inhibitor activity"/>
    <property type="evidence" value="ECO:0007669"/>
    <property type="project" value="InterPro"/>
</dbReference>
<dbReference type="InterPro" id="IPR052421">
    <property type="entry name" value="PCW_Enzyme_Inhibitor"/>
</dbReference>
<feature type="chain" id="PRO_5019746558" description="Pectinesterase inhibitor domain-containing protein" evidence="4">
    <location>
        <begin position="31"/>
        <end position="186"/>
    </location>
</feature>
<organism evidence="6 7">
    <name type="scientific">Cuscuta campestris</name>
    <dbReference type="NCBI Taxonomy" id="132261"/>
    <lineage>
        <taxon>Eukaryota</taxon>
        <taxon>Viridiplantae</taxon>
        <taxon>Streptophyta</taxon>
        <taxon>Embryophyta</taxon>
        <taxon>Tracheophyta</taxon>
        <taxon>Spermatophyta</taxon>
        <taxon>Magnoliopsida</taxon>
        <taxon>eudicotyledons</taxon>
        <taxon>Gunneridae</taxon>
        <taxon>Pentapetalae</taxon>
        <taxon>asterids</taxon>
        <taxon>lamiids</taxon>
        <taxon>Solanales</taxon>
        <taxon>Convolvulaceae</taxon>
        <taxon>Cuscuteae</taxon>
        <taxon>Cuscuta</taxon>
        <taxon>Cuscuta subgen. Grammica</taxon>
        <taxon>Cuscuta sect. Cleistogrammica</taxon>
    </lineage>
</organism>
<evidence type="ECO:0000256" key="1">
    <source>
        <dbReference type="ARBA" id="ARBA00022729"/>
    </source>
</evidence>
<dbReference type="Pfam" id="PF04043">
    <property type="entry name" value="PMEI"/>
    <property type="match status" value="1"/>
</dbReference>
<dbReference type="CDD" id="cd15797">
    <property type="entry name" value="PMEI"/>
    <property type="match status" value="1"/>
</dbReference>
<dbReference type="InterPro" id="IPR034086">
    <property type="entry name" value="PMEI_plant"/>
</dbReference>
<comment type="similarity">
    <text evidence="3">Belongs to the PMEI family.</text>
</comment>
<dbReference type="NCBIfam" id="TIGR01614">
    <property type="entry name" value="PME_inhib"/>
    <property type="match status" value="1"/>
</dbReference>
<evidence type="ECO:0000313" key="7">
    <source>
        <dbReference type="Proteomes" id="UP000595140"/>
    </source>
</evidence>
<dbReference type="SUPFAM" id="SSF101148">
    <property type="entry name" value="Plant invertase/pectin methylesterase inhibitor"/>
    <property type="match status" value="1"/>
</dbReference>
<evidence type="ECO:0000313" key="6">
    <source>
        <dbReference type="EMBL" id="VFQ60989.1"/>
    </source>
</evidence>
<evidence type="ECO:0000256" key="3">
    <source>
        <dbReference type="ARBA" id="ARBA00038471"/>
    </source>
</evidence>
<evidence type="ECO:0000256" key="2">
    <source>
        <dbReference type="ARBA" id="ARBA00023157"/>
    </source>
</evidence>
<sequence>MALVHKHSYIMASSLLFVATLVVAFSRTNATTDLIGSICRKAQRPATCTRALRSDPRTKSADLNTLAAIAIDVSTKHAKTSHALVQSLITGAKNPESKSRYSSCLDNYQDSIDSLQRCLDFLKNKDYGSLDSYASGALDFPETCDNDFKEAAARESGKLKAASVKLQDLCDVILIISSKLSGRVVE</sequence>
<protein>
    <recommendedName>
        <fullName evidence="5">Pectinesterase inhibitor domain-containing protein</fullName>
    </recommendedName>
</protein>
<gene>
    <name evidence="6" type="ORF">CCAM_LOCUS2765</name>
</gene>
<dbReference type="InterPro" id="IPR035513">
    <property type="entry name" value="Invertase/methylesterase_inhib"/>
</dbReference>
<name>A0A484KDG2_9ASTE</name>
<keyword evidence="7" id="KW-1185">Reference proteome</keyword>
<keyword evidence="2" id="KW-1015">Disulfide bond</keyword>
<evidence type="ECO:0000256" key="4">
    <source>
        <dbReference type="SAM" id="SignalP"/>
    </source>
</evidence>
<feature type="signal peptide" evidence="4">
    <location>
        <begin position="1"/>
        <end position="30"/>
    </location>
</feature>
<keyword evidence="1 4" id="KW-0732">Signal</keyword>
<dbReference type="EMBL" id="OOIL02000126">
    <property type="protein sequence ID" value="VFQ60989.1"/>
    <property type="molecule type" value="Genomic_DNA"/>
</dbReference>
<dbReference type="AlphaFoldDB" id="A0A484KDG2"/>
<evidence type="ECO:0000259" key="5">
    <source>
        <dbReference type="SMART" id="SM00856"/>
    </source>
</evidence>